<dbReference type="NCBIfam" id="NF033632">
    <property type="entry name" value="SLATT_4"/>
    <property type="match status" value="1"/>
</dbReference>
<keyword evidence="1" id="KW-0812">Transmembrane</keyword>
<keyword evidence="3" id="KW-1185">Reference proteome</keyword>
<feature type="transmembrane region" description="Helical" evidence="1">
    <location>
        <begin position="85"/>
        <end position="104"/>
    </location>
</feature>
<dbReference type="AlphaFoldDB" id="A0A158AFH0"/>
<reference evidence="2" key="1">
    <citation type="submission" date="2016-01" db="EMBL/GenBank/DDBJ databases">
        <authorList>
            <person name="Peeters C."/>
        </authorList>
    </citation>
    <scope>NUCLEOTIDE SEQUENCE</scope>
    <source>
        <strain evidence="2">LMG 29322</strain>
    </source>
</reference>
<evidence type="ECO:0000313" key="3">
    <source>
        <dbReference type="Proteomes" id="UP000054851"/>
    </source>
</evidence>
<evidence type="ECO:0000256" key="1">
    <source>
        <dbReference type="SAM" id="Phobius"/>
    </source>
</evidence>
<keyword evidence="1" id="KW-0472">Membrane</keyword>
<evidence type="ECO:0008006" key="4">
    <source>
        <dbReference type="Google" id="ProtNLM"/>
    </source>
</evidence>
<dbReference type="RefSeq" id="WP_061167531.1">
    <property type="nucleotide sequence ID" value="NZ_FCOA02000005.1"/>
</dbReference>
<accession>A0A158AFH0</accession>
<keyword evidence="1" id="KW-1133">Transmembrane helix</keyword>
<dbReference type="STRING" id="1777140.AWB79_02303"/>
<dbReference type="OrthoDB" id="5897352at2"/>
<comment type="caution">
    <text evidence="2">The sequence shown here is derived from an EMBL/GenBank/DDBJ whole genome shotgun (WGS) entry which is preliminary data.</text>
</comment>
<proteinExistence type="predicted"/>
<dbReference type="EMBL" id="FCOA02000005">
    <property type="protein sequence ID" value="SAK56449.1"/>
    <property type="molecule type" value="Genomic_DNA"/>
</dbReference>
<evidence type="ECO:0000313" key="2">
    <source>
        <dbReference type="EMBL" id="SAK56449.1"/>
    </source>
</evidence>
<protein>
    <recommendedName>
        <fullName evidence="4">SMODS and SLOG-associating 2TM effector domain-containing protein</fullName>
    </recommendedName>
</protein>
<gene>
    <name evidence="2" type="ORF">AWB79_02303</name>
</gene>
<organism evidence="2 3">
    <name type="scientific">Caballeronia hypogeia</name>
    <dbReference type="NCBI Taxonomy" id="1777140"/>
    <lineage>
        <taxon>Bacteria</taxon>
        <taxon>Pseudomonadati</taxon>
        <taxon>Pseudomonadota</taxon>
        <taxon>Betaproteobacteria</taxon>
        <taxon>Burkholderiales</taxon>
        <taxon>Burkholderiaceae</taxon>
        <taxon>Caballeronia</taxon>
    </lineage>
</organism>
<feature type="transmembrane region" description="Helical" evidence="1">
    <location>
        <begin position="55"/>
        <end position="79"/>
    </location>
</feature>
<dbReference type="Proteomes" id="UP000054851">
    <property type="component" value="Unassembled WGS sequence"/>
</dbReference>
<name>A0A158AFH0_9BURK</name>
<sequence length="175" mass="19466">MTFTLEKPKPSDHEDLYEPPGDARLLVLNWTRRARESQLRHYTMADRLTAYGRRLGLAVIGITAATGTSAFLSLVATAASPDLRILIGMTSISAAVLASLQTFLRYSERAELHRRAGAQYGAVRRRLEAIHAGDPYLHDMRDIALVRDELDHIAQSAPHLPRRAFSRAMPASYGE</sequence>